<evidence type="ECO:0000313" key="3">
    <source>
        <dbReference type="Proteomes" id="UP000824120"/>
    </source>
</evidence>
<comment type="caution">
    <text evidence="2">The sequence shown here is derived from an EMBL/GenBank/DDBJ whole genome shotgun (WGS) entry which is preliminary data.</text>
</comment>
<evidence type="ECO:0000313" key="2">
    <source>
        <dbReference type="EMBL" id="KAG5613694.1"/>
    </source>
</evidence>
<accession>A0A9J5ZNG6</accession>
<proteinExistence type="predicted"/>
<gene>
    <name evidence="2" type="ORF">H5410_013518</name>
</gene>
<dbReference type="EMBL" id="JACXVP010000003">
    <property type="protein sequence ID" value="KAG5613694.1"/>
    <property type="molecule type" value="Genomic_DNA"/>
</dbReference>
<dbReference type="AlphaFoldDB" id="A0A9J5ZNG6"/>
<dbReference type="Proteomes" id="UP000824120">
    <property type="component" value="Chromosome 3"/>
</dbReference>
<reference evidence="2 3" key="1">
    <citation type="submission" date="2020-09" db="EMBL/GenBank/DDBJ databases">
        <title>De no assembly of potato wild relative species, Solanum commersonii.</title>
        <authorList>
            <person name="Cho K."/>
        </authorList>
    </citation>
    <scope>NUCLEOTIDE SEQUENCE [LARGE SCALE GENOMIC DNA]</scope>
    <source>
        <strain evidence="2">LZ3.2</strain>
        <tissue evidence="2">Leaf</tissue>
    </source>
</reference>
<sequence>MLASSVSDGHVNDNANGQMNILRKSSEKGRGDTETQQQATVAPNNYHKNFPKLSSNFDRHTNSNQQTQQLNQPNHPKEPNTPNETQTNKRARECGTYPLHRRAHSSR</sequence>
<evidence type="ECO:0000256" key="1">
    <source>
        <dbReference type="SAM" id="MobiDB-lite"/>
    </source>
</evidence>
<organism evidence="2 3">
    <name type="scientific">Solanum commersonii</name>
    <name type="common">Commerson's wild potato</name>
    <name type="synonym">Commerson's nightshade</name>
    <dbReference type="NCBI Taxonomy" id="4109"/>
    <lineage>
        <taxon>Eukaryota</taxon>
        <taxon>Viridiplantae</taxon>
        <taxon>Streptophyta</taxon>
        <taxon>Embryophyta</taxon>
        <taxon>Tracheophyta</taxon>
        <taxon>Spermatophyta</taxon>
        <taxon>Magnoliopsida</taxon>
        <taxon>eudicotyledons</taxon>
        <taxon>Gunneridae</taxon>
        <taxon>Pentapetalae</taxon>
        <taxon>asterids</taxon>
        <taxon>lamiids</taxon>
        <taxon>Solanales</taxon>
        <taxon>Solanaceae</taxon>
        <taxon>Solanoideae</taxon>
        <taxon>Solaneae</taxon>
        <taxon>Solanum</taxon>
    </lineage>
</organism>
<feature type="compositionally biased region" description="Low complexity" evidence="1">
    <location>
        <begin position="62"/>
        <end position="74"/>
    </location>
</feature>
<feature type="compositionally biased region" description="Polar residues" evidence="1">
    <location>
        <begin position="34"/>
        <end position="56"/>
    </location>
</feature>
<feature type="compositionally biased region" description="Basic and acidic residues" evidence="1">
    <location>
        <begin position="24"/>
        <end position="33"/>
    </location>
</feature>
<protein>
    <submittedName>
        <fullName evidence="2">Uncharacterized protein</fullName>
    </submittedName>
</protein>
<keyword evidence="3" id="KW-1185">Reference proteome</keyword>
<feature type="region of interest" description="Disordered" evidence="1">
    <location>
        <begin position="1"/>
        <end position="107"/>
    </location>
</feature>
<feature type="compositionally biased region" description="Polar residues" evidence="1">
    <location>
        <begin position="1"/>
        <end position="19"/>
    </location>
</feature>
<name>A0A9J5ZNG6_SOLCO</name>